<proteinExistence type="predicted"/>
<organism evidence="1 2">
    <name type="scientific">Blautia obeum</name>
    <dbReference type="NCBI Taxonomy" id="40520"/>
    <lineage>
        <taxon>Bacteria</taxon>
        <taxon>Bacillati</taxon>
        <taxon>Bacillota</taxon>
        <taxon>Clostridia</taxon>
        <taxon>Lachnospirales</taxon>
        <taxon>Lachnospiraceae</taxon>
        <taxon>Blautia</taxon>
    </lineage>
</organism>
<name>A0A415HVC9_9FIRM</name>
<dbReference type="Proteomes" id="UP000284267">
    <property type="component" value="Unassembled WGS sequence"/>
</dbReference>
<sequence length="125" mass="14116">MSNRLIKFSWNLGNVTFHICGLDKEKNFLISPQCECGCGGKTYIILNTKEEITNLAWQLVADNDCNCCAVFVILEDNSIVFAYRHGEDIDDISVYETNKIEDYSDIGLMADELGLHCYGLITHVK</sequence>
<comment type="caution">
    <text evidence="1">The sequence shown here is derived from an EMBL/GenBank/DDBJ whole genome shotgun (WGS) entry which is preliminary data.</text>
</comment>
<dbReference type="EMBL" id="QROE01000001">
    <property type="protein sequence ID" value="RHK98194.1"/>
    <property type="molecule type" value="Genomic_DNA"/>
</dbReference>
<evidence type="ECO:0000313" key="1">
    <source>
        <dbReference type="EMBL" id="RHK98194.1"/>
    </source>
</evidence>
<evidence type="ECO:0000313" key="2">
    <source>
        <dbReference type="Proteomes" id="UP000284267"/>
    </source>
</evidence>
<dbReference type="RefSeq" id="WP_118367450.1">
    <property type="nucleotide sequence ID" value="NZ_CABJDZ010000001.1"/>
</dbReference>
<gene>
    <name evidence="1" type="ORF">DW040_02500</name>
</gene>
<protein>
    <submittedName>
        <fullName evidence="1">Uncharacterized protein</fullName>
    </submittedName>
</protein>
<reference evidence="1 2" key="1">
    <citation type="submission" date="2018-08" db="EMBL/GenBank/DDBJ databases">
        <title>A genome reference for cultivated species of the human gut microbiota.</title>
        <authorList>
            <person name="Zou Y."/>
            <person name="Xue W."/>
            <person name="Luo G."/>
        </authorList>
    </citation>
    <scope>NUCLEOTIDE SEQUENCE [LARGE SCALE GENOMIC DNA]</scope>
    <source>
        <strain evidence="1 2">AF39-4</strain>
    </source>
</reference>
<dbReference type="AlphaFoldDB" id="A0A415HVC9"/>
<accession>A0A415HVC9</accession>